<dbReference type="EMBL" id="BJWI01000006">
    <property type="protein sequence ID" value="GEM01175.1"/>
    <property type="molecule type" value="Genomic_DNA"/>
</dbReference>
<dbReference type="STRING" id="306540.SAMN05421839_10844"/>
<evidence type="ECO:0000313" key="4">
    <source>
        <dbReference type="Proteomes" id="UP000321547"/>
    </source>
</evidence>
<evidence type="ECO:0000313" key="3">
    <source>
        <dbReference type="Proteomes" id="UP000242243"/>
    </source>
</evidence>
<dbReference type="SUPFAM" id="SSF56784">
    <property type="entry name" value="HAD-like"/>
    <property type="match status" value="1"/>
</dbReference>
<dbReference type="InterPro" id="IPR036412">
    <property type="entry name" value="HAD-like_sf"/>
</dbReference>
<dbReference type="AlphaFoldDB" id="A0A1I5N9N5"/>
<dbReference type="Pfam" id="PF08282">
    <property type="entry name" value="Hydrolase_3"/>
    <property type="match status" value="1"/>
</dbReference>
<dbReference type="Proteomes" id="UP000321547">
    <property type="component" value="Unassembled WGS sequence"/>
</dbReference>
<protein>
    <submittedName>
        <fullName evidence="1">Phosphatase</fullName>
    </submittedName>
</protein>
<dbReference type="Gene3D" id="3.30.1240.10">
    <property type="match status" value="1"/>
</dbReference>
<dbReference type="PANTHER" id="PTHR10000">
    <property type="entry name" value="PHOSPHOSERINE PHOSPHATASE"/>
    <property type="match status" value="1"/>
</dbReference>
<keyword evidence="4" id="KW-1185">Reference proteome</keyword>
<dbReference type="EMBL" id="FOXC01000008">
    <property type="protein sequence ID" value="SFP18400.1"/>
    <property type="molecule type" value="Genomic_DNA"/>
</dbReference>
<name>A0A1I5N9N5_9BACI</name>
<gene>
    <name evidence="1" type="ORF">HHA03_07070</name>
    <name evidence="2" type="ORF">SAMN05421839_10844</name>
</gene>
<dbReference type="OrthoDB" id="9810101at2"/>
<dbReference type="SFLD" id="SFLDG01144">
    <property type="entry name" value="C2.B.4:_PGP_Like"/>
    <property type="match status" value="1"/>
</dbReference>
<dbReference type="GO" id="GO:0005829">
    <property type="term" value="C:cytosol"/>
    <property type="evidence" value="ECO:0007669"/>
    <property type="project" value="TreeGrafter"/>
</dbReference>
<organism evidence="2 3">
    <name type="scientific">Halolactibacillus halophilus</name>
    <dbReference type="NCBI Taxonomy" id="306540"/>
    <lineage>
        <taxon>Bacteria</taxon>
        <taxon>Bacillati</taxon>
        <taxon>Bacillota</taxon>
        <taxon>Bacilli</taxon>
        <taxon>Bacillales</taxon>
        <taxon>Bacillaceae</taxon>
        <taxon>Halolactibacillus</taxon>
    </lineage>
</organism>
<dbReference type="InterPro" id="IPR023214">
    <property type="entry name" value="HAD_sf"/>
</dbReference>
<dbReference type="PANTHER" id="PTHR10000:SF25">
    <property type="entry name" value="PHOSPHATASE YKRA-RELATED"/>
    <property type="match status" value="1"/>
</dbReference>
<dbReference type="CDD" id="cd07517">
    <property type="entry name" value="HAD_HPP"/>
    <property type="match status" value="1"/>
</dbReference>
<dbReference type="Proteomes" id="UP000242243">
    <property type="component" value="Unassembled WGS sequence"/>
</dbReference>
<proteinExistence type="predicted"/>
<dbReference type="SFLD" id="SFLDS00003">
    <property type="entry name" value="Haloacid_Dehalogenase"/>
    <property type="match status" value="1"/>
</dbReference>
<evidence type="ECO:0000313" key="1">
    <source>
        <dbReference type="EMBL" id="GEM01175.1"/>
    </source>
</evidence>
<evidence type="ECO:0000313" key="2">
    <source>
        <dbReference type="EMBL" id="SFP18400.1"/>
    </source>
</evidence>
<dbReference type="InterPro" id="IPR006379">
    <property type="entry name" value="HAD-SF_hydro_IIB"/>
</dbReference>
<dbReference type="GO" id="GO:0000287">
    <property type="term" value="F:magnesium ion binding"/>
    <property type="evidence" value="ECO:0007669"/>
    <property type="project" value="TreeGrafter"/>
</dbReference>
<dbReference type="NCBIfam" id="TIGR00099">
    <property type="entry name" value="Cof-subfamily"/>
    <property type="match status" value="1"/>
</dbReference>
<reference evidence="1 4" key="2">
    <citation type="submission" date="2019-07" db="EMBL/GenBank/DDBJ databases">
        <title>Whole genome shotgun sequence of Halolactibacillus halophilus NBRC 100868.</title>
        <authorList>
            <person name="Hosoyama A."/>
            <person name="Uohara A."/>
            <person name="Ohji S."/>
            <person name="Ichikawa N."/>
        </authorList>
    </citation>
    <scope>NUCLEOTIDE SEQUENCE [LARGE SCALE GENOMIC DNA]</scope>
    <source>
        <strain evidence="1 4">NBRC 100868</strain>
    </source>
</reference>
<dbReference type="Gene3D" id="3.40.50.1000">
    <property type="entry name" value="HAD superfamily/HAD-like"/>
    <property type="match status" value="1"/>
</dbReference>
<reference evidence="2 3" key="1">
    <citation type="submission" date="2016-10" db="EMBL/GenBank/DDBJ databases">
        <authorList>
            <person name="de Groot N.N."/>
        </authorList>
    </citation>
    <scope>NUCLEOTIDE SEQUENCE [LARGE SCALE GENOMIC DNA]</scope>
    <source>
        <strain evidence="2 3">DSM 17073</strain>
    </source>
</reference>
<accession>A0A1I5N9N5</accession>
<dbReference type="GO" id="GO:0016791">
    <property type="term" value="F:phosphatase activity"/>
    <property type="evidence" value="ECO:0007669"/>
    <property type="project" value="UniProtKB-ARBA"/>
</dbReference>
<dbReference type="SFLD" id="SFLDG01140">
    <property type="entry name" value="C2.B:_Phosphomannomutase_and_P"/>
    <property type="match status" value="1"/>
</dbReference>
<dbReference type="RefSeq" id="WP_089830869.1">
    <property type="nucleotide sequence ID" value="NZ_BJWI01000006.1"/>
</dbReference>
<sequence>MTKKLIFFDIDGTLLDHNKQLPEKTIEAINILKEKGHTVAIATGRGPFMYEDIRASLGIDTYISYNGSFVVYQGNVIFTTPLDKRALLQLEVEGHNNNHPMMFMDHQNMRQNVENHPSIDKSIASLKLTFTPDYDPSYHAGRDLYQALFFVDQEEIKQYEGQYPEFDFVRWHPLSVDIIPAGGSKWRGIKQLIDHLNIDPSDVYAFGDGLNDVEMLENIHNSVAMGNSCSEAKQVADYVTADVDEDGLYLGIKEMGLL</sequence>
<dbReference type="InterPro" id="IPR000150">
    <property type="entry name" value="Cof"/>
</dbReference>
<dbReference type="NCBIfam" id="TIGR01484">
    <property type="entry name" value="HAD-SF-IIB"/>
    <property type="match status" value="1"/>
</dbReference>